<feature type="transmembrane region" description="Helical" evidence="6">
    <location>
        <begin position="150"/>
        <end position="170"/>
    </location>
</feature>
<evidence type="ECO:0000256" key="4">
    <source>
        <dbReference type="ARBA" id="ARBA00023136"/>
    </source>
</evidence>
<evidence type="ECO:0000313" key="9">
    <source>
        <dbReference type="Proteomes" id="UP000309038"/>
    </source>
</evidence>
<dbReference type="Proteomes" id="UP000309038">
    <property type="component" value="Unassembled WGS sequence"/>
</dbReference>
<keyword evidence="4 6" id="KW-0472">Membrane</keyword>
<dbReference type="InterPro" id="IPR011701">
    <property type="entry name" value="MFS"/>
</dbReference>
<comment type="subcellular location">
    <subcellularLocation>
        <location evidence="1">Membrane</location>
        <topology evidence="1">Multi-pass membrane protein</topology>
    </subcellularLocation>
</comment>
<dbReference type="PROSITE" id="PS50850">
    <property type="entry name" value="MFS"/>
    <property type="match status" value="1"/>
</dbReference>
<feature type="transmembrane region" description="Helical" evidence="6">
    <location>
        <begin position="100"/>
        <end position="120"/>
    </location>
</feature>
<gene>
    <name evidence="8" type="ORF">EW026_g2510</name>
</gene>
<feature type="transmembrane region" description="Helical" evidence="6">
    <location>
        <begin position="286"/>
        <end position="305"/>
    </location>
</feature>
<feature type="transmembrane region" description="Helical" evidence="6">
    <location>
        <begin position="339"/>
        <end position="365"/>
    </location>
</feature>
<feature type="transmembrane region" description="Helical" evidence="6">
    <location>
        <begin position="403"/>
        <end position="423"/>
    </location>
</feature>
<evidence type="ECO:0000259" key="7">
    <source>
        <dbReference type="PROSITE" id="PS50850"/>
    </source>
</evidence>
<feature type="domain" description="Major facilitator superfamily (MFS) profile" evidence="7">
    <location>
        <begin position="63"/>
        <end position="555"/>
    </location>
</feature>
<evidence type="ECO:0000256" key="6">
    <source>
        <dbReference type="SAM" id="Phobius"/>
    </source>
</evidence>
<dbReference type="InterPro" id="IPR020846">
    <property type="entry name" value="MFS_dom"/>
</dbReference>
<feature type="transmembrane region" description="Helical" evidence="6">
    <location>
        <begin position="444"/>
        <end position="464"/>
    </location>
</feature>
<dbReference type="SUPFAM" id="SSF103473">
    <property type="entry name" value="MFS general substrate transporter"/>
    <property type="match status" value="2"/>
</dbReference>
<feature type="transmembrane region" description="Helical" evidence="6">
    <location>
        <begin position="127"/>
        <end position="144"/>
    </location>
</feature>
<dbReference type="PANTHER" id="PTHR23501">
    <property type="entry name" value="MAJOR FACILITATOR SUPERFAMILY"/>
    <property type="match status" value="1"/>
</dbReference>
<evidence type="ECO:0000256" key="2">
    <source>
        <dbReference type="ARBA" id="ARBA00022692"/>
    </source>
</evidence>
<feature type="transmembrane region" description="Helical" evidence="6">
    <location>
        <begin position="531"/>
        <end position="550"/>
    </location>
</feature>
<feature type="transmembrane region" description="Helical" evidence="6">
    <location>
        <begin position="59"/>
        <end position="80"/>
    </location>
</feature>
<dbReference type="Pfam" id="PF07690">
    <property type="entry name" value="MFS_1"/>
    <property type="match status" value="1"/>
</dbReference>
<keyword evidence="2 6" id="KW-0812">Transmembrane</keyword>
<evidence type="ECO:0000256" key="3">
    <source>
        <dbReference type="ARBA" id="ARBA00022989"/>
    </source>
</evidence>
<keyword evidence="3 6" id="KW-1133">Transmembrane helix</keyword>
<accession>A0A4S4KP36</accession>
<feature type="region of interest" description="Disordered" evidence="5">
    <location>
        <begin position="559"/>
        <end position="589"/>
    </location>
</feature>
<organism evidence="8 9">
    <name type="scientific">Hermanssonia centrifuga</name>
    <dbReference type="NCBI Taxonomy" id="98765"/>
    <lineage>
        <taxon>Eukaryota</taxon>
        <taxon>Fungi</taxon>
        <taxon>Dikarya</taxon>
        <taxon>Basidiomycota</taxon>
        <taxon>Agaricomycotina</taxon>
        <taxon>Agaricomycetes</taxon>
        <taxon>Polyporales</taxon>
        <taxon>Meruliaceae</taxon>
        <taxon>Hermanssonia</taxon>
    </lineage>
</organism>
<comment type="caution">
    <text evidence="8">The sequence shown here is derived from an EMBL/GenBank/DDBJ whole genome shotgun (WGS) entry which is preliminary data.</text>
</comment>
<protein>
    <recommendedName>
        <fullName evidence="7">Major facilitator superfamily (MFS) profile domain-containing protein</fullName>
    </recommendedName>
</protein>
<dbReference type="EMBL" id="SGPJ01000064">
    <property type="protein sequence ID" value="THG99940.1"/>
    <property type="molecule type" value="Genomic_DNA"/>
</dbReference>
<name>A0A4S4KP36_9APHY</name>
<dbReference type="InterPro" id="IPR036259">
    <property type="entry name" value="MFS_trans_sf"/>
</dbReference>
<dbReference type="GO" id="GO:0005886">
    <property type="term" value="C:plasma membrane"/>
    <property type="evidence" value="ECO:0007669"/>
    <property type="project" value="TreeGrafter"/>
</dbReference>
<dbReference type="Gene3D" id="1.20.1250.20">
    <property type="entry name" value="MFS general substrate transporter like domains"/>
    <property type="match status" value="1"/>
</dbReference>
<dbReference type="PANTHER" id="PTHR23501:SF39">
    <property type="entry name" value="MULTIDRUG TRANSPORTER, PUTATIVE (AFU_ORTHOLOGUE AFUA_1G05010)-RELATED"/>
    <property type="match status" value="1"/>
</dbReference>
<evidence type="ECO:0000256" key="1">
    <source>
        <dbReference type="ARBA" id="ARBA00004141"/>
    </source>
</evidence>
<feature type="region of interest" description="Disordered" evidence="5">
    <location>
        <begin position="19"/>
        <end position="55"/>
    </location>
</feature>
<keyword evidence="9" id="KW-1185">Reference proteome</keyword>
<feature type="compositionally biased region" description="Basic and acidic residues" evidence="5">
    <location>
        <begin position="570"/>
        <end position="584"/>
    </location>
</feature>
<feature type="transmembrane region" description="Helical" evidence="6">
    <location>
        <begin position="377"/>
        <end position="397"/>
    </location>
</feature>
<sequence>MLTVALYRILKAKWEDRHGDTDAANSNDAPQPEVPNPSTSTPPSTSSQREERGDSSTKWTIMLMVALAIPVFLETLDYTVVATAQVHIASVFNRLDLQSYIGTIYLLTSTVFLPPFGSLADIFGRHVALQVSLLIFMIGSAISTGSQNMATMLAGRGVAGIGAAGLLAVVRIILTDSNSLNANNWQQSMLFLLYTIGYCIGPFIGGELISVSFRWIFAIKYVSLRSYCVPVYLKRCCWSHSKMQSFVDKLLRVDWIGAALFMAGGILVLLALNWGSNEKWNSVKVIVCFVLGGILIVAFLGWEYVLEMQEESPMPSSIRLFHTDPMIPLALFRSLDVCIVQYGTFVSGMIMLVMFYFVAIFFIIVTGLSPTKSGVQLIYFAPGMGGGSLISVQLIKLARQPKYPIILGAIVCTVALGLISMGMDQNKENLVNGFMAMAGPEDRVAIVSALSLFFRAFGGTVGLAQCGAVLNGKVNNYITEFIRSGAISSSDAAALSSASSSSSLSSLNGISSLPPDIQAVVREAFRQGTRYAFISLIPWCALAAISSLFLSKIRDRNSQRAESDSEAPEQEIKEEKIGASKEDVGDVAVPPLHAGDVRLAA</sequence>
<feature type="compositionally biased region" description="Low complexity" evidence="5">
    <location>
        <begin position="37"/>
        <end position="47"/>
    </location>
</feature>
<dbReference type="GO" id="GO:0022857">
    <property type="term" value="F:transmembrane transporter activity"/>
    <property type="evidence" value="ECO:0007669"/>
    <property type="project" value="InterPro"/>
</dbReference>
<reference evidence="8 9" key="1">
    <citation type="submission" date="2019-02" db="EMBL/GenBank/DDBJ databases">
        <title>Genome sequencing of the rare red list fungi Phlebia centrifuga.</title>
        <authorList>
            <person name="Buettner E."/>
            <person name="Kellner H."/>
        </authorList>
    </citation>
    <scope>NUCLEOTIDE SEQUENCE [LARGE SCALE GENOMIC DNA]</scope>
    <source>
        <strain evidence="8 9">DSM 108282</strain>
    </source>
</reference>
<feature type="transmembrane region" description="Helical" evidence="6">
    <location>
        <begin position="255"/>
        <end position="274"/>
    </location>
</feature>
<feature type="transmembrane region" description="Helical" evidence="6">
    <location>
        <begin position="191"/>
        <end position="217"/>
    </location>
</feature>
<evidence type="ECO:0000256" key="5">
    <source>
        <dbReference type="SAM" id="MobiDB-lite"/>
    </source>
</evidence>
<proteinExistence type="predicted"/>
<evidence type="ECO:0000313" key="8">
    <source>
        <dbReference type="EMBL" id="THG99940.1"/>
    </source>
</evidence>
<dbReference type="AlphaFoldDB" id="A0A4S4KP36"/>